<organism evidence="6 7">
    <name type="scientific">Fructilactobacillus hinvesii</name>
    <dbReference type="NCBI Taxonomy" id="2940300"/>
    <lineage>
        <taxon>Bacteria</taxon>
        <taxon>Bacillati</taxon>
        <taxon>Bacillota</taxon>
        <taxon>Bacilli</taxon>
        <taxon>Lactobacillales</taxon>
        <taxon>Lactobacillaceae</taxon>
        <taxon>Fructilactobacillus</taxon>
    </lineage>
</organism>
<dbReference type="Pfam" id="PF03051">
    <property type="entry name" value="Peptidase_C1_2"/>
    <property type="match status" value="1"/>
</dbReference>
<keyword evidence="5" id="KW-0031">Aminopeptidase</keyword>
<comment type="similarity">
    <text evidence="5">Belongs to the peptidase C1 family.</text>
</comment>
<dbReference type="InterPro" id="IPR004134">
    <property type="entry name" value="Peptidase_C1B"/>
</dbReference>
<evidence type="ECO:0000256" key="5">
    <source>
        <dbReference type="PIRNR" id="PIRNR005700"/>
    </source>
</evidence>
<keyword evidence="4 5" id="KW-0788">Thiol protease</keyword>
<sequence length="440" mass="50337">MDFAAPLTDKKLRELQAQFEAWPNHQVVMNAINSNGINQTAKNATVLRQLNRTFSDEVQTGKVSNQKQSGRCWLFSILNTLRHRFAAQYNVKDFELSQSYLFFWDKIERANMFYARMIALADRPLSDREVSFYLDSPDDDGGQWAMAAALVAKYGVVPRETFPENAVTESTGEFADLLNRKLRKDGLALRKLIHDGASDDEIMGAKDRFLTEVYQITASAIGVPPERFDLEYRDDDNHYHLDQGLTPQAFYQKYIGVDLNDYVVLSNAPDKDYYQIYTLPSQDNVINGLPIQFLNLPMEELKQAAIHQLQDQETVWFGNDVLKQADRKAGLLDSDLYLQDKLLDVDTRMSKQERFETHEAEVSHAMTLTGVDLINGAPQKWKVENSWGDKVGKDGYFVMGDNWMNDYVYEVVVERKYLTEKQQAALKAAPIVLPPWDSLA</sequence>
<comment type="subcellular location">
    <subcellularLocation>
        <location evidence="1">Cytoplasm</location>
    </subcellularLocation>
</comment>
<dbReference type="InterPro" id="IPR025660">
    <property type="entry name" value="Pept_his_AS"/>
</dbReference>
<dbReference type="InterPro" id="IPR038765">
    <property type="entry name" value="Papain-like_cys_pep_sf"/>
</dbReference>
<keyword evidence="2 5" id="KW-0645">Protease</keyword>
<evidence type="ECO:0000313" key="7">
    <source>
        <dbReference type="Proteomes" id="UP001057025"/>
    </source>
</evidence>
<dbReference type="PANTHER" id="PTHR10363">
    <property type="entry name" value="BLEOMYCIN HYDROLASE"/>
    <property type="match status" value="1"/>
</dbReference>
<gene>
    <name evidence="6" type="ORF">M3M39_01380</name>
</gene>
<keyword evidence="3 5" id="KW-0378">Hydrolase</keyword>
<accession>A0ABY5BSR3</accession>
<evidence type="ECO:0000256" key="2">
    <source>
        <dbReference type="ARBA" id="ARBA00022670"/>
    </source>
</evidence>
<dbReference type="RefSeq" id="WP_252797449.1">
    <property type="nucleotide sequence ID" value="NZ_CP097118.1"/>
</dbReference>
<reference evidence="6" key="1">
    <citation type="submission" date="2022-05" db="EMBL/GenBank/DDBJ databases">
        <authorList>
            <person name="Oliphant S.A."/>
            <person name="Watson-Haigh N.S."/>
            <person name="Sumby K.M."/>
            <person name="Gardner J.M."/>
            <person name="Jiranek V."/>
        </authorList>
    </citation>
    <scope>NUCLEOTIDE SEQUENCE</scope>
    <source>
        <strain evidence="6">KI11_C11</strain>
    </source>
</reference>
<dbReference type="EMBL" id="CP097118">
    <property type="protein sequence ID" value="USS88163.1"/>
    <property type="molecule type" value="Genomic_DNA"/>
</dbReference>
<dbReference type="CDD" id="cd00585">
    <property type="entry name" value="Peptidase_C1B"/>
    <property type="match status" value="1"/>
</dbReference>
<dbReference type="PIRSF" id="PIRSF005700">
    <property type="entry name" value="PepC"/>
    <property type="match status" value="1"/>
</dbReference>
<dbReference type="PROSITE" id="PS00639">
    <property type="entry name" value="THIOL_PROTEASE_HIS"/>
    <property type="match status" value="1"/>
</dbReference>
<dbReference type="PANTHER" id="PTHR10363:SF2">
    <property type="entry name" value="BLEOMYCIN HYDROLASE"/>
    <property type="match status" value="1"/>
</dbReference>
<keyword evidence="7" id="KW-1185">Reference proteome</keyword>
<evidence type="ECO:0000256" key="4">
    <source>
        <dbReference type="ARBA" id="ARBA00022807"/>
    </source>
</evidence>
<dbReference type="Gene3D" id="3.90.70.10">
    <property type="entry name" value="Cysteine proteinases"/>
    <property type="match status" value="1"/>
</dbReference>
<proteinExistence type="inferred from homology"/>
<evidence type="ECO:0000256" key="3">
    <source>
        <dbReference type="ARBA" id="ARBA00022801"/>
    </source>
</evidence>
<protein>
    <recommendedName>
        <fullName evidence="5">Aminopeptidase</fullName>
    </recommendedName>
</protein>
<name>A0ABY5BSR3_9LACO</name>
<dbReference type="Proteomes" id="UP001057025">
    <property type="component" value="Chromosome"/>
</dbReference>
<dbReference type="SUPFAM" id="SSF54001">
    <property type="entry name" value="Cysteine proteinases"/>
    <property type="match status" value="1"/>
</dbReference>
<evidence type="ECO:0000256" key="1">
    <source>
        <dbReference type="ARBA" id="ARBA00004496"/>
    </source>
</evidence>
<evidence type="ECO:0000313" key="6">
    <source>
        <dbReference type="EMBL" id="USS88163.1"/>
    </source>
</evidence>